<dbReference type="PANTHER" id="PTHR33371:SF16">
    <property type="entry name" value="MCE-FAMILY PROTEIN MCE3F"/>
    <property type="match status" value="1"/>
</dbReference>
<evidence type="ECO:0000313" key="3">
    <source>
        <dbReference type="EMBL" id="RPA58049.1"/>
    </source>
</evidence>
<feature type="transmembrane region" description="Helical" evidence="1">
    <location>
        <begin position="7"/>
        <end position="31"/>
    </location>
</feature>
<reference evidence="3 4" key="1">
    <citation type="submission" date="2018-11" db="EMBL/GenBank/DDBJ databases">
        <title>Draft genome sequence of Gordonia sp. RS15-1S isolated from rice stems.</title>
        <authorList>
            <person name="Muangham S."/>
        </authorList>
    </citation>
    <scope>NUCLEOTIDE SEQUENCE [LARGE SCALE GENOMIC DNA]</scope>
    <source>
        <strain evidence="3 4">RS15-1S</strain>
    </source>
</reference>
<feature type="domain" description="Mce/MlaD" evidence="2">
    <location>
        <begin position="37"/>
        <end position="110"/>
    </location>
</feature>
<evidence type="ECO:0000256" key="1">
    <source>
        <dbReference type="SAM" id="Phobius"/>
    </source>
</evidence>
<evidence type="ECO:0000313" key="4">
    <source>
        <dbReference type="Proteomes" id="UP000267536"/>
    </source>
</evidence>
<proteinExistence type="predicted"/>
<keyword evidence="4" id="KW-1185">Reference proteome</keyword>
<gene>
    <name evidence="3" type="ORF">EF294_16740</name>
</gene>
<protein>
    <submittedName>
        <fullName evidence="3">MCE family protein</fullName>
    </submittedName>
</protein>
<dbReference type="RefSeq" id="WP_123932052.1">
    <property type="nucleotide sequence ID" value="NZ_JBPSDP010000013.1"/>
</dbReference>
<sequence>MTARRTIGSLVMLVVVSIALSAYLVVGILHLHPFTRYDTVSLDLTESGGLQNNSSVLYNGIQVGTVTDLRTGPDGLRATLRIRPGADVPADATVSVANLSMVGEQYVEFTSTTGSGPYLTDGAVIANGIDPGVSVADMLTSMHGLTSQFDPATLEEIARTISEGWQGRDADLATIGQFSSLTARTIGTYRSEFSGLFDHAQELLTRLDGARIGAVMRATAPKLAHMNIPFSTLWSLLPGLAQATEGATGWYDVIIPFTQKIGEYLATTMPDVAAIMRVLQPTLTAVAPAGRVNLATLVEQGLQIVDENGVLRLTVADPP</sequence>
<dbReference type="Proteomes" id="UP000267536">
    <property type="component" value="Unassembled WGS sequence"/>
</dbReference>
<organism evidence="3 4">
    <name type="scientific">Gordonia oryzae</name>
    <dbReference type="NCBI Taxonomy" id="2487349"/>
    <lineage>
        <taxon>Bacteria</taxon>
        <taxon>Bacillati</taxon>
        <taxon>Actinomycetota</taxon>
        <taxon>Actinomycetes</taxon>
        <taxon>Mycobacteriales</taxon>
        <taxon>Gordoniaceae</taxon>
        <taxon>Gordonia</taxon>
    </lineage>
</organism>
<dbReference type="GO" id="GO:0005576">
    <property type="term" value="C:extracellular region"/>
    <property type="evidence" value="ECO:0007669"/>
    <property type="project" value="TreeGrafter"/>
</dbReference>
<comment type="caution">
    <text evidence="3">The sequence shown here is derived from an EMBL/GenBank/DDBJ whole genome shotgun (WGS) entry which is preliminary data.</text>
</comment>
<dbReference type="InterPro" id="IPR052336">
    <property type="entry name" value="MlaD_Phospholipid_Transporter"/>
</dbReference>
<dbReference type="EMBL" id="RKMH01000013">
    <property type="protein sequence ID" value="RPA58049.1"/>
    <property type="molecule type" value="Genomic_DNA"/>
</dbReference>
<keyword evidence="1" id="KW-0472">Membrane</keyword>
<dbReference type="Pfam" id="PF02470">
    <property type="entry name" value="MlaD"/>
    <property type="match status" value="1"/>
</dbReference>
<keyword evidence="1" id="KW-0812">Transmembrane</keyword>
<evidence type="ECO:0000259" key="2">
    <source>
        <dbReference type="Pfam" id="PF02470"/>
    </source>
</evidence>
<keyword evidence="1" id="KW-1133">Transmembrane helix</keyword>
<name>A0A3N4G5D8_9ACTN</name>
<dbReference type="PANTHER" id="PTHR33371">
    <property type="entry name" value="INTERMEMBRANE PHOSPHOLIPID TRANSPORT SYSTEM BINDING PROTEIN MLAD-RELATED"/>
    <property type="match status" value="1"/>
</dbReference>
<accession>A0A3N4G5D8</accession>
<dbReference type="AlphaFoldDB" id="A0A3N4G5D8"/>
<dbReference type="InterPro" id="IPR003399">
    <property type="entry name" value="Mce/MlaD"/>
</dbReference>
<dbReference type="OrthoDB" id="4371474at2"/>